<protein>
    <submittedName>
        <fullName evidence="1">Uncharacterized protein</fullName>
    </submittedName>
</protein>
<reference evidence="2" key="1">
    <citation type="journal article" date="2019" name="Int. J. Syst. Evol. Microbiol.">
        <title>The Global Catalogue of Microorganisms (GCM) 10K type strain sequencing project: providing services to taxonomists for standard genome sequencing and annotation.</title>
        <authorList>
            <consortium name="The Broad Institute Genomics Platform"/>
            <consortium name="The Broad Institute Genome Sequencing Center for Infectious Disease"/>
            <person name="Wu L."/>
            <person name="Ma J."/>
        </authorList>
    </citation>
    <scope>NUCLEOTIDE SEQUENCE [LARGE SCALE GENOMIC DNA]</scope>
    <source>
        <strain evidence="2">NBRC 101365</strain>
    </source>
</reference>
<keyword evidence="2" id="KW-1185">Reference proteome</keyword>
<dbReference type="EMBL" id="BSPC01000068">
    <property type="protein sequence ID" value="GLS23006.1"/>
    <property type="molecule type" value="Genomic_DNA"/>
</dbReference>
<organism evidence="1 2">
    <name type="scientific">Labrys miyagiensis</name>
    <dbReference type="NCBI Taxonomy" id="346912"/>
    <lineage>
        <taxon>Bacteria</taxon>
        <taxon>Pseudomonadati</taxon>
        <taxon>Pseudomonadota</taxon>
        <taxon>Alphaproteobacteria</taxon>
        <taxon>Hyphomicrobiales</taxon>
        <taxon>Xanthobacteraceae</taxon>
        <taxon>Labrys</taxon>
    </lineage>
</organism>
<evidence type="ECO:0000313" key="2">
    <source>
        <dbReference type="Proteomes" id="UP001156882"/>
    </source>
</evidence>
<dbReference type="Proteomes" id="UP001156882">
    <property type="component" value="Unassembled WGS sequence"/>
</dbReference>
<name>A0ABQ6CRK1_9HYPH</name>
<accession>A0ABQ6CRK1</accession>
<sequence>MRIVDAWSRYIPNFDPRFSYRGKNAVATLVRCAAHLPPSMPIVRGGSGIGVFVPFGLRSAYDYGLFGGA</sequence>
<gene>
    <name evidence="1" type="ORF">GCM10007874_60260</name>
</gene>
<proteinExistence type="predicted"/>
<evidence type="ECO:0000313" key="1">
    <source>
        <dbReference type="EMBL" id="GLS23006.1"/>
    </source>
</evidence>
<comment type="caution">
    <text evidence="1">The sequence shown here is derived from an EMBL/GenBank/DDBJ whole genome shotgun (WGS) entry which is preliminary data.</text>
</comment>